<sequence>MASMNDNIKTVEAIYDAFGRADVGFIVDQLTDDVDWSSVSELPIAPWHGARHGTAEVQTFFQQLAETITVTEFTPLSFASNDTDVMTIVRFSSTSIRTGKSGTMELHHWWRFRDGKVYHYRGTEDTALAAQLLTD</sequence>
<comment type="caution">
    <text evidence="2">The sequence shown here is derived from an EMBL/GenBank/DDBJ whole genome shotgun (WGS) entry which is preliminary data.</text>
</comment>
<evidence type="ECO:0000313" key="3">
    <source>
        <dbReference type="Proteomes" id="UP000292027"/>
    </source>
</evidence>
<feature type="domain" description="SnoaL-like" evidence="1">
    <location>
        <begin position="11"/>
        <end position="119"/>
    </location>
</feature>
<proteinExistence type="predicted"/>
<dbReference type="OrthoDB" id="8722217at2"/>
<name>A0A4Q7WZK8_9ACTN</name>
<dbReference type="SUPFAM" id="SSF54427">
    <property type="entry name" value="NTF2-like"/>
    <property type="match status" value="1"/>
</dbReference>
<dbReference type="Pfam" id="PF12680">
    <property type="entry name" value="SnoaL_2"/>
    <property type="match status" value="1"/>
</dbReference>
<dbReference type="RefSeq" id="WP_130444845.1">
    <property type="nucleotide sequence ID" value="NZ_SHKR01000012.1"/>
</dbReference>
<keyword evidence="3" id="KW-1185">Reference proteome</keyword>
<dbReference type="AlphaFoldDB" id="A0A4Q7WZK8"/>
<dbReference type="InterPro" id="IPR032710">
    <property type="entry name" value="NTF2-like_dom_sf"/>
</dbReference>
<keyword evidence="2" id="KW-0413">Isomerase</keyword>
<organism evidence="2 3">
    <name type="scientific">Kribbella rubisoli</name>
    <dbReference type="NCBI Taxonomy" id="3075929"/>
    <lineage>
        <taxon>Bacteria</taxon>
        <taxon>Bacillati</taxon>
        <taxon>Actinomycetota</taxon>
        <taxon>Actinomycetes</taxon>
        <taxon>Propionibacteriales</taxon>
        <taxon>Kribbellaceae</taxon>
        <taxon>Kribbella</taxon>
    </lineage>
</organism>
<dbReference type="Proteomes" id="UP000292027">
    <property type="component" value="Unassembled WGS sequence"/>
</dbReference>
<dbReference type="EMBL" id="SHKR01000012">
    <property type="protein sequence ID" value="RZU15920.1"/>
    <property type="molecule type" value="Genomic_DNA"/>
</dbReference>
<evidence type="ECO:0000259" key="1">
    <source>
        <dbReference type="Pfam" id="PF12680"/>
    </source>
</evidence>
<accession>A0A4Q7WZK8</accession>
<dbReference type="PANTHER" id="PTHR41252">
    <property type="entry name" value="BLR2505 PROTEIN"/>
    <property type="match status" value="1"/>
</dbReference>
<dbReference type="InterPro" id="IPR037401">
    <property type="entry name" value="SnoaL-like"/>
</dbReference>
<evidence type="ECO:0000313" key="2">
    <source>
        <dbReference type="EMBL" id="RZU15920.1"/>
    </source>
</evidence>
<dbReference type="GO" id="GO:0016853">
    <property type="term" value="F:isomerase activity"/>
    <property type="evidence" value="ECO:0007669"/>
    <property type="project" value="UniProtKB-KW"/>
</dbReference>
<dbReference type="PANTHER" id="PTHR41252:SF1">
    <property type="entry name" value="BLR2505 PROTEIN"/>
    <property type="match status" value="1"/>
</dbReference>
<reference evidence="2 3" key="1">
    <citation type="journal article" date="2015" name="Stand. Genomic Sci.">
        <title>Genomic Encyclopedia of Bacterial and Archaeal Type Strains, Phase III: the genomes of soil and plant-associated and newly described type strains.</title>
        <authorList>
            <person name="Whitman W.B."/>
            <person name="Woyke T."/>
            <person name="Klenk H.P."/>
            <person name="Zhou Y."/>
            <person name="Lilburn T.G."/>
            <person name="Beck B.J."/>
            <person name="De Vos P."/>
            <person name="Vandamme P."/>
            <person name="Eisen J.A."/>
            <person name="Garrity G."/>
            <person name="Hugenholtz P."/>
            <person name="Kyrpides N.C."/>
        </authorList>
    </citation>
    <scope>NUCLEOTIDE SEQUENCE [LARGE SCALE GENOMIC DNA]</scope>
    <source>
        <strain evidence="2 3">VKM Ac-2540</strain>
    </source>
</reference>
<protein>
    <submittedName>
        <fullName evidence="2">Ketosteroid isomerase-like protein</fullName>
    </submittedName>
</protein>
<gene>
    <name evidence="2" type="ORF">EV645_3461</name>
</gene>
<dbReference type="Gene3D" id="3.10.450.50">
    <property type="match status" value="1"/>
</dbReference>